<dbReference type="EMBL" id="DSXR01000019">
    <property type="protein sequence ID" value="HGS86284.1"/>
    <property type="molecule type" value="Genomic_DNA"/>
</dbReference>
<organism evidence="1">
    <name type="scientific">Bellilinea caldifistulae</name>
    <dbReference type="NCBI Taxonomy" id="360411"/>
    <lineage>
        <taxon>Bacteria</taxon>
        <taxon>Bacillati</taxon>
        <taxon>Chloroflexota</taxon>
        <taxon>Anaerolineae</taxon>
        <taxon>Anaerolineales</taxon>
        <taxon>Anaerolineaceae</taxon>
        <taxon>Bellilinea</taxon>
    </lineage>
</organism>
<reference evidence="1" key="1">
    <citation type="journal article" date="2020" name="mSystems">
        <title>Genome- and Community-Level Interaction Insights into Carbon Utilization and Element Cycling Functions of Hydrothermarchaeota in Hydrothermal Sediment.</title>
        <authorList>
            <person name="Zhou Z."/>
            <person name="Liu Y."/>
            <person name="Xu W."/>
            <person name="Pan J."/>
            <person name="Luo Z.H."/>
            <person name="Li M."/>
        </authorList>
    </citation>
    <scope>NUCLEOTIDE SEQUENCE [LARGE SCALE GENOMIC DNA]</scope>
    <source>
        <strain evidence="1">SpSt-556</strain>
    </source>
</reference>
<proteinExistence type="predicted"/>
<dbReference type="AlphaFoldDB" id="A0A7C4Q0E8"/>
<accession>A0A7C4Q0E8</accession>
<evidence type="ECO:0000313" key="1">
    <source>
        <dbReference type="EMBL" id="HGS86284.1"/>
    </source>
</evidence>
<gene>
    <name evidence="1" type="ORF">ENT17_01535</name>
</gene>
<dbReference type="InterPro" id="IPR023393">
    <property type="entry name" value="START-like_dom_sf"/>
</dbReference>
<comment type="caution">
    <text evidence="1">The sequence shown here is derived from an EMBL/GenBank/DDBJ whole genome shotgun (WGS) entry which is preliminary data.</text>
</comment>
<name>A0A7C4Q0E8_9CHLR</name>
<dbReference type="SUPFAM" id="SSF55961">
    <property type="entry name" value="Bet v1-like"/>
    <property type="match status" value="1"/>
</dbReference>
<sequence>MRHFRFQFEVRADQEAVAEFHRDTRALRRLTPPPILVQFHYLEPIAEGSIAEFTLWFGPFPVRWRALHTRVDALRGFTDTQVKGPLRFWRHRHSFEALDAERTLIREEIEFEYPQGVAGWWTRLVYSPLALRLLFTYRSWVTRWLIGRGRKGA</sequence>
<protein>
    <submittedName>
        <fullName evidence="1">Cyclase</fullName>
    </submittedName>
</protein>
<dbReference type="Gene3D" id="3.30.530.20">
    <property type="match status" value="1"/>
</dbReference>